<keyword evidence="7" id="KW-1185">Reference proteome</keyword>
<dbReference type="InterPro" id="IPR013766">
    <property type="entry name" value="Thioredoxin_domain"/>
</dbReference>
<comment type="caution">
    <text evidence="6">The sequence shown here is derived from an EMBL/GenBank/DDBJ whole genome shotgun (WGS) entry which is preliminary data.</text>
</comment>
<dbReference type="Pfam" id="PF00578">
    <property type="entry name" value="AhpC-TSA"/>
    <property type="match status" value="1"/>
</dbReference>
<dbReference type="SUPFAM" id="SSF52833">
    <property type="entry name" value="Thioredoxin-like"/>
    <property type="match status" value="1"/>
</dbReference>
<reference evidence="6" key="1">
    <citation type="submission" date="2023-06" db="EMBL/GenBank/DDBJ databases">
        <authorList>
            <person name="Zhang S."/>
        </authorList>
    </citation>
    <scope>NUCLEOTIDE SEQUENCE</scope>
    <source>
        <strain evidence="6">SG2303</strain>
    </source>
</reference>
<comment type="function">
    <text evidence="4">Thiol-specific peroxidase that catalyzes the reduction of hydrogen peroxide and organic hydroperoxides to water and alcohols, respectively. Plays a role in cell protection against oxidative stress by detoxifying peroxides.</text>
</comment>
<dbReference type="InterPro" id="IPR019479">
    <property type="entry name" value="Peroxiredoxin_C"/>
</dbReference>
<evidence type="ECO:0000256" key="4">
    <source>
        <dbReference type="ARBA" id="ARBA00037420"/>
    </source>
</evidence>
<feature type="domain" description="Thioredoxin" evidence="5">
    <location>
        <begin position="3"/>
        <end position="167"/>
    </location>
</feature>
<evidence type="ECO:0000256" key="1">
    <source>
        <dbReference type="ARBA" id="ARBA00009796"/>
    </source>
</evidence>
<dbReference type="NCBIfam" id="NF011576">
    <property type="entry name" value="PRK15000.1"/>
    <property type="match status" value="1"/>
</dbReference>
<dbReference type="PANTHER" id="PTHR10681">
    <property type="entry name" value="THIOREDOXIN PEROXIDASE"/>
    <property type="match status" value="1"/>
</dbReference>
<evidence type="ECO:0000256" key="2">
    <source>
        <dbReference type="ARBA" id="ARBA00023002"/>
    </source>
</evidence>
<keyword evidence="2 6" id="KW-0560">Oxidoreductase</keyword>
<dbReference type="CDD" id="cd03015">
    <property type="entry name" value="PRX_Typ2cys"/>
    <property type="match status" value="1"/>
</dbReference>
<accession>A0ABT7XHY4</accession>
<dbReference type="InterPro" id="IPR024706">
    <property type="entry name" value="Peroxiredoxin_AhpC-typ"/>
</dbReference>
<dbReference type="InterPro" id="IPR050217">
    <property type="entry name" value="Peroxiredoxin"/>
</dbReference>
<dbReference type="PIRSF" id="PIRSF000239">
    <property type="entry name" value="AHPC"/>
    <property type="match status" value="1"/>
</dbReference>
<organism evidence="6 7">
    <name type="scientific">Crenobacter oryzisoli</name>
    <dbReference type="NCBI Taxonomy" id="3056844"/>
    <lineage>
        <taxon>Bacteria</taxon>
        <taxon>Pseudomonadati</taxon>
        <taxon>Pseudomonadota</taxon>
        <taxon>Betaproteobacteria</taxon>
        <taxon>Neisseriales</taxon>
        <taxon>Neisseriaceae</taxon>
        <taxon>Crenobacter</taxon>
    </lineage>
</organism>
<evidence type="ECO:0000313" key="7">
    <source>
        <dbReference type="Proteomes" id="UP001168540"/>
    </source>
</evidence>
<evidence type="ECO:0000256" key="3">
    <source>
        <dbReference type="ARBA" id="ARBA00032824"/>
    </source>
</evidence>
<evidence type="ECO:0000313" key="6">
    <source>
        <dbReference type="EMBL" id="MDN0073382.1"/>
    </source>
</evidence>
<name>A0ABT7XHY4_9NEIS</name>
<dbReference type="EMBL" id="JAUEDK010000001">
    <property type="protein sequence ID" value="MDN0073382.1"/>
    <property type="molecule type" value="Genomic_DNA"/>
</dbReference>
<dbReference type="PROSITE" id="PS51352">
    <property type="entry name" value="THIOREDOXIN_2"/>
    <property type="match status" value="1"/>
</dbReference>
<dbReference type="GO" id="GO:0140824">
    <property type="term" value="F:thioredoxin-dependent peroxiredoxin activity"/>
    <property type="evidence" value="ECO:0007669"/>
    <property type="project" value="UniProtKB-EC"/>
</dbReference>
<keyword evidence="6" id="KW-0575">Peroxidase</keyword>
<proteinExistence type="inferred from homology"/>
<dbReference type="RefSeq" id="WP_289827902.1">
    <property type="nucleotide sequence ID" value="NZ_JAUEDK010000001.1"/>
</dbReference>
<evidence type="ECO:0000259" key="5">
    <source>
        <dbReference type="PROSITE" id="PS51352"/>
    </source>
</evidence>
<dbReference type="Proteomes" id="UP001168540">
    <property type="component" value="Unassembled WGS sequence"/>
</dbReference>
<sequence length="204" mass="22360">MAVLVGKQAPFFADDKTFAAVKGNGEIVENFSFKKETEGKYAVVFFYPLDFTFVCPSELIAFDNRLEEFKKRNVEVIGVSIDSHFTHAAWRNTPVEKGGIGQVGYSLVADIQHDIAKAYDVESEGGVAFRGSFLIDKSGVVQHQVVNNLPLGRNIDEMIRMIDALQFTEENGEVCPAGWNKGKKGMKADAAGVASYLAENAQSL</sequence>
<dbReference type="InterPro" id="IPR036249">
    <property type="entry name" value="Thioredoxin-like_sf"/>
</dbReference>
<comment type="similarity">
    <text evidence="1">Belongs to the peroxiredoxin family. AhpC/Prx1 subfamily.</text>
</comment>
<dbReference type="Pfam" id="PF10417">
    <property type="entry name" value="1-cysPrx_C"/>
    <property type="match status" value="1"/>
</dbReference>
<dbReference type="InterPro" id="IPR000866">
    <property type="entry name" value="AhpC/TSA"/>
</dbReference>
<gene>
    <name evidence="6" type="ORF">QU481_00520</name>
</gene>
<dbReference type="PANTHER" id="PTHR10681:SF128">
    <property type="entry name" value="THIOREDOXIN-DEPENDENT PEROXIDE REDUCTASE, MITOCHONDRIAL"/>
    <property type="match status" value="1"/>
</dbReference>
<protein>
    <recommendedName>
        <fullName evidence="3">Thioredoxin peroxidase</fullName>
    </recommendedName>
</protein>
<dbReference type="Gene3D" id="3.40.30.10">
    <property type="entry name" value="Glutaredoxin"/>
    <property type="match status" value="1"/>
</dbReference>